<dbReference type="Gene3D" id="3.40.50.150">
    <property type="entry name" value="Vaccinia Virus protein VP39"/>
    <property type="match status" value="1"/>
</dbReference>
<dbReference type="EMBL" id="FO203503">
    <property type="protein sequence ID" value="CCK81699.1"/>
    <property type="molecule type" value="Genomic_DNA"/>
</dbReference>
<protein>
    <submittedName>
        <fullName evidence="1">Methyltransferase, type 11</fullName>
    </submittedName>
</protein>
<reference evidence="1 2" key="1">
    <citation type="journal article" date="2013" name="Environ. Microbiol.">
        <title>Complete genome, catabolic sub-proteomes and key-metabolites of Desulfobacula toluolica Tol2, a marine, aromatic compound-degrading, sulfate-reducing bacterium.</title>
        <authorList>
            <person name="Wohlbrand L."/>
            <person name="Jacob J.H."/>
            <person name="Kube M."/>
            <person name="Mussmann M."/>
            <person name="Jarling R."/>
            <person name="Beck A."/>
            <person name="Amann R."/>
            <person name="Wilkes H."/>
            <person name="Reinhardt R."/>
            <person name="Rabus R."/>
        </authorList>
    </citation>
    <scope>NUCLEOTIDE SEQUENCE [LARGE SCALE GENOMIC DNA]</scope>
    <source>
        <strain evidence="2">DSM 7467 / Tol2</strain>
    </source>
</reference>
<dbReference type="Proteomes" id="UP000007347">
    <property type="component" value="Chromosome"/>
</dbReference>
<sequence>MNNNLNMECPICKSANLDQMHDRVWSARDTKVFRCNHCFTGFLYPIMKEAEEKKFYADYNEHTKKRGVTLTTDPLELHKKSMKDASKRWEQLDNFFMQDGRILEIGSSTGAFLEQCSQKCECVCVEPDSINRAFASRFSVGQYEYLENIPDGEKFDVICLFHVFEHIRDPFDFLSKCSRLLNEDGSIIIEVPHIEDPLLSVYDLDSYKDFYFQPMHHYIYSENGLRYVFESEGFYETHIVFHQRYGLDNHLAWLKKGKPGGDVKFKELFGNSNEYCRALEKAKKTDTIIYIAKKNGKNYEGQ</sequence>
<dbReference type="HOGENOM" id="CLU_085622_0_0_7"/>
<name>K0NBJ6_DESTT</name>
<keyword evidence="1" id="KW-0489">Methyltransferase</keyword>
<keyword evidence="1" id="KW-0808">Transferase</keyword>
<dbReference type="SUPFAM" id="SSF53335">
    <property type="entry name" value="S-adenosyl-L-methionine-dependent methyltransferases"/>
    <property type="match status" value="1"/>
</dbReference>
<dbReference type="KEGG" id="dto:TOL2_C35420"/>
<dbReference type="CDD" id="cd02440">
    <property type="entry name" value="AdoMet_MTases"/>
    <property type="match status" value="1"/>
</dbReference>
<dbReference type="PANTHER" id="PTHR43861">
    <property type="entry name" value="TRANS-ACONITATE 2-METHYLTRANSFERASE-RELATED"/>
    <property type="match status" value="1"/>
</dbReference>
<proteinExistence type="predicted"/>
<dbReference type="AlphaFoldDB" id="K0NBJ6"/>
<accession>K0NBJ6</accession>
<dbReference type="Pfam" id="PF13489">
    <property type="entry name" value="Methyltransf_23"/>
    <property type="match status" value="1"/>
</dbReference>
<dbReference type="GO" id="GO:0032259">
    <property type="term" value="P:methylation"/>
    <property type="evidence" value="ECO:0007669"/>
    <property type="project" value="UniProtKB-KW"/>
</dbReference>
<evidence type="ECO:0000313" key="2">
    <source>
        <dbReference type="Proteomes" id="UP000007347"/>
    </source>
</evidence>
<organism evidence="1 2">
    <name type="scientific">Desulfobacula toluolica (strain DSM 7467 / Tol2)</name>
    <dbReference type="NCBI Taxonomy" id="651182"/>
    <lineage>
        <taxon>Bacteria</taxon>
        <taxon>Pseudomonadati</taxon>
        <taxon>Thermodesulfobacteriota</taxon>
        <taxon>Desulfobacteria</taxon>
        <taxon>Desulfobacterales</taxon>
        <taxon>Desulfobacteraceae</taxon>
        <taxon>Desulfobacula</taxon>
    </lineage>
</organism>
<dbReference type="STRING" id="651182.TOL2_C35420"/>
<dbReference type="GO" id="GO:0008168">
    <property type="term" value="F:methyltransferase activity"/>
    <property type="evidence" value="ECO:0007669"/>
    <property type="project" value="UniProtKB-KW"/>
</dbReference>
<gene>
    <name evidence="1" type="ordered locus">TOL2_C35420</name>
</gene>
<dbReference type="InterPro" id="IPR029063">
    <property type="entry name" value="SAM-dependent_MTases_sf"/>
</dbReference>
<keyword evidence="2" id="KW-1185">Reference proteome</keyword>
<dbReference type="RefSeq" id="WP_014958887.1">
    <property type="nucleotide sequence ID" value="NC_018645.1"/>
</dbReference>
<evidence type="ECO:0000313" key="1">
    <source>
        <dbReference type="EMBL" id="CCK81699.1"/>
    </source>
</evidence>